<dbReference type="Pfam" id="PF13419">
    <property type="entry name" value="HAD_2"/>
    <property type="match status" value="1"/>
</dbReference>
<dbReference type="GO" id="GO:0016787">
    <property type="term" value="F:hydrolase activity"/>
    <property type="evidence" value="ECO:0007669"/>
    <property type="project" value="UniProtKB-KW"/>
</dbReference>
<dbReference type="PRINTS" id="PR00413">
    <property type="entry name" value="HADHALOGNASE"/>
</dbReference>
<dbReference type="OrthoDB" id="9797743at2"/>
<keyword evidence="4" id="KW-0460">Magnesium</keyword>
<protein>
    <submittedName>
        <fullName evidence="6">HAD-IA family hydrolase</fullName>
    </submittedName>
    <submittedName>
        <fullName evidence="5">Haloacid dehalogenase domain protein hydrolase</fullName>
    </submittedName>
</protein>
<proteinExistence type="inferred from homology"/>
<dbReference type="KEGG" id="cthu:HUR95_05945"/>
<evidence type="ECO:0000313" key="6">
    <source>
        <dbReference type="EMBL" id="QZT34807.1"/>
    </source>
</evidence>
<comment type="similarity">
    <text evidence="1">Belongs to the HAD-like hydrolase superfamily. CbbY/CbbZ/Gph/YieH family.</text>
</comment>
<evidence type="ECO:0000256" key="3">
    <source>
        <dbReference type="ARBA" id="ARBA00022801"/>
    </source>
</evidence>
<dbReference type="SUPFAM" id="SSF56784">
    <property type="entry name" value="HAD-like"/>
    <property type="match status" value="1"/>
</dbReference>
<evidence type="ECO:0000256" key="4">
    <source>
        <dbReference type="ARBA" id="ARBA00022842"/>
    </source>
</evidence>
<dbReference type="InterPro" id="IPR023214">
    <property type="entry name" value="HAD_sf"/>
</dbReference>
<keyword evidence="2" id="KW-0479">Metal-binding</keyword>
<dbReference type="RefSeq" id="WP_007504116.1">
    <property type="nucleotide sequence ID" value="NZ_AFCE01000119.1"/>
</dbReference>
<dbReference type="InterPro" id="IPR006439">
    <property type="entry name" value="HAD-SF_hydro_IA"/>
</dbReference>
<sequence>MSLEHETLRPGVLAYLQEAKQLGLKVGLASSSSHQWVMEHLERYNIAHYFDSIHTADTVKQVKPHPELYEQAVNALGVSADEAVAFEDSLNGLKAAKSAGLYCVIVPNPTTAALPFEGFDLRLQSMEELSLQEVINRILSSQRKSSAGGRTNAR</sequence>
<dbReference type="EMBL" id="AFCE01000119">
    <property type="protein sequence ID" value="EGL83229.1"/>
    <property type="molecule type" value="Genomic_DNA"/>
</dbReference>
<reference evidence="6" key="3">
    <citation type="submission" date="2021-08" db="EMBL/GenBank/DDBJ databases">
        <authorList>
            <person name="de Jong S."/>
            <person name="van den Broek M."/>
            <person name="Merkel A."/>
            <person name="de la Torre Cortes P."/>
            <person name="Kalamorz F."/>
            <person name="Cook G."/>
            <person name="van Loosdrecht M."/>
            <person name="McMillan D."/>
        </authorList>
    </citation>
    <scope>NUCLEOTIDE SEQUENCE</scope>
    <source>
        <strain evidence="6">TA2.A1</strain>
    </source>
</reference>
<dbReference type="Gene3D" id="3.40.50.1000">
    <property type="entry name" value="HAD superfamily/HAD-like"/>
    <property type="match status" value="1"/>
</dbReference>
<dbReference type="EMBL" id="CP082237">
    <property type="protein sequence ID" value="QZT34807.1"/>
    <property type="molecule type" value="Genomic_DNA"/>
</dbReference>
<dbReference type="InterPro" id="IPR041492">
    <property type="entry name" value="HAD_2"/>
</dbReference>
<dbReference type="NCBIfam" id="TIGR01509">
    <property type="entry name" value="HAD-SF-IA-v3"/>
    <property type="match status" value="1"/>
</dbReference>
<keyword evidence="8" id="KW-1185">Reference proteome</keyword>
<name>F5L626_CALTT</name>
<dbReference type="eggNOG" id="COG0637">
    <property type="taxonomic scope" value="Bacteria"/>
</dbReference>
<evidence type="ECO:0000256" key="1">
    <source>
        <dbReference type="ARBA" id="ARBA00006171"/>
    </source>
</evidence>
<reference evidence="6 8" key="2">
    <citation type="journal article" date="2020" name="Extremophiles">
        <title>Genomic analysis of Caldalkalibacillus thermarum TA2.A1 reveals aerobic alkaliphilic metabolism and evolutionary hallmarks linking alkaliphilic bacteria and plant life.</title>
        <authorList>
            <person name="de Jong S.I."/>
            <person name="van den Broek M.A."/>
            <person name="Merkel A.Y."/>
            <person name="de la Torre Cortes P."/>
            <person name="Kalamorz F."/>
            <person name="Cook G.M."/>
            <person name="van Loosdrecht M.C.M."/>
            <person name="McMillan D.G.G."/>
        </authorList>
    </citation>
    <scope>NUCLEOTIDE SEQUENCE [LARGE SCALE GENOMIC DNA]</scope>
    <source>
        <strain evidence="6 8">TA2.A1</strain>
    </source>
</reference>
<keyword evidence="3 5" id="KW-0378">Hydrolase</keyword>
<reference evidence="5 7" key="1">
    <citation type="journal article" date="2011" name="J. Bacteriol.">
        <title>Draft genome sequence of the thermoalkaliphilic Caldalkalibacillus thermarum strain TA2.A1.</title>
        <authorList>
            <person name="Kalamorz F."/>
            <person name="Keis S."/>
            <person name="McMillan D.G."/>
            <person name="Olsson K."/>
            <person name="Stanton J.A."/>
            <person name="Stockwell P."/>
            <person name="Black M.A."/>
            <person name="Klingeman D.M."/>
            <person name="Land M.L."/>
            <person name="Han C.S."/>
            <person name="Martin S.L."/>
            <person name="Becher S.A."/>
            <person name="Peddie C.J."/>
            <person name="Morgan H.W."/>
            <person name="Matthies D."/>
            <person name="Preiss L."/>
            <person name="Meier T."/>
            <person name="Brown S.D."/>
            <person name="Cook G.M."/>
        </authorList>
    </citation>
    <scope>NUCLEOTIDE SEQUENCE [LARGE SCALE GENOMIC DNA]</scope>
    <source>
        <strain evidence="5 7">TA2.A1</strain>
    </source>
</reference>
<dbReference type="InterPro" id="IPR051600">
    <property type="entry name" value="Beta-PGM-like"/>
</dbReference>
<organism evidence="5 7">
    <name type="scientific">Caldalkalibacillus thermarum (strain TA2.A1)</name>
    <dbReference type="NCBI Taxonomy" id="986075"/>
    <lineage>
        <taxon>Bacteria</taxon>
        <taxon>Bacillati</taxon>
        <taxon>Bacillota</taxon>
        <taxon>Bacilli</taxon>
        <taxon>Bacillales</taxon>
        <taxon>Bacillaceae</taxon>
        <taxon>Caldalkalibacillus</taxon>
    </lineage>
</organism>
<dbReference type="GO" id="GO:0046872">
    <property type="term" value="F:metal ion binding"/>
    <property type="evidence" value="ECO:0007669"/>
    <property type="project" value="UniProtKB-KW"/>
</dbReference>
<dbReference type="Proteomes" id="UP000825179">
    <property type="component" value="Chromosome"/>
</dbReference>
<dbReference type="AlphaFoldDB" id="F5L626"/>
<accession>F5L626</accession>
<gene>
    <name evidence="5" type="ORF">CathTA2_1239</name>
    <name evidence="6" type="ORF">HUR95_05945</name>
</gene>
<dbReference type="PANTHER" id="PTHR46193">
    <property type="entry name" value="6-PHOSPHOGLUCONATE PHOSPHATASE"/>
    <property type="match status" value="1"/>
</dbReference>
<dbReference type="InterPro" id="IPR036412">
    <property type="entry name" value="HAD-like_sf"/>
</dbReference>
<dbReference type="Proteomes" id="UP000010716">
    <property type="component" value="Unassembled WGS sequence"/>
</dbReference>
<evidence type="ECO:0000256" key="2">
    <source>
        <dbReference type="ARBA" id="ARBA00022723"/>
    </source>
</evidence>
<evidence type="ECO:0000313" key="8">
    <source>
        <dbReference type="Proteomes" id="UP000825179"/>
    </source>
</evidence>
<evidence type="ECO:0000313" key="5">
    <source>
        <dbReference type="EMBL" id="EGL83229.1"/>
    </source>
</evidence>
<evidence type="ECO:0000313" key="7">
    <source>
        <dbReference type="Proteomes" id="UP000010716"/>
    </source>
</evidence>
<dbReference type="FunFam" id="3.40.50.1000:FF:000036">
    <property type="entry name" value="HAD family hydrolase"/>
    <property type="match status" value="1"/>
</dbReference>
<dbReference type="PANTHER" id="PTHR46193:SF21">
    <property type="entry name" value="SLL1138 PROTEIN"/>
    <property type="match status" value="1"/>
</dbReference>